<protein>
    <submittedName>
        <fullName evidence="1">Uncharacterized protein</fullName>
    </submittedName>
</protein>
<proteinExistence type="predicted"/>
<dbReference type="RefSeq" id="WP_345121726.1">
    <property type="nucleotide sequence ID" value="NZ_BAABAT010000002.1"/>
</dbReference>
<accession>A0ABP8CYG3</accession>
<dbReference type="Proteomes" id="UP001500620">
    <property type="component" value="Unassembled WGS sequence"/>
</dbReference>
<organism evidence="1 2">
    <name type="scientific">Dactylosporangium darangshiense</name>
    <dbReference type="NCBI Taxonomy" id="579108"/>
    <lineage>
        <taxon>Bacteria</taxon>
        <taxon>Bacillati</taxon>
        <taxon>Actinomycetota</taxon>
        <taxon>Actinomycetes</taxon>
        <taxon>Micromonosporales</taxon>
        <taxon>Micromonosporaceae</taxon>
        <taxon>Dactylosporangium</taxon>
    </lineage>
</organism>
<reference evidence="2" key="1">
    <citation type="journal article" date="2019" name="Int. J. Syst. Evol. Microbiol.">
        <title>The Global Catalogue of Microorganisms (GCM) 10K type strain sequencing project: providing services to taxonomists for standard genome sequencing and annotation.</title>
        <authorList>
            <consortium name="The Broad Institute Genomics Platform"/>
            <consortium name="The Broad Institute Genome Sequencing Center for Infectious Disease"/>
            <person name="Wu L."/>
            <person name="Ma J."/>
        </authorList>
    </citation>
    <scope>NUCLEOTIDE SEQUENCE [LARGE SCALE GENOMIC DNA]</scope>
    <source>
        <strain evidence="2">JCM 17441</strain>
    </source>
</reference>
<sequence>MSEPFALPPCEPGGPDPAGIVASIEGWVTSPAMVDLVGHFGGEVPDEPIDTVLERLAEFSKVWDFRAGVKERFDTERIDFGPEVDPWVRARIRALGLGGREHPEYHTYDHVVVLGGGIRVALGRSDYTARLFAGGLTARTLAGLGSLRWRDDREYREGVRLGLGPIDTEADMMTESLRRFFGLAEPATYRSGDDWWHRVWPVPGVAEVHVLAAASTRPPLRANTADTLIGWAEHIGSPSPTDRVLLVTNDPYVRHQHCDAVRLLGRRYGCGIETIGFDELAMQEWGRPLSTTELLQEVRSSILAMRNLHDSLA</sequence>
<keyword evidence="2" id="KW-1185">Reference proteome</keyword>
<gene>
    <name evidence="1" type="ORF">GCM10022255_010140</name>
</gene>
<evidence type="ECO:0000313" key="1">
    <source>
        <dbReference type="EMBL" id="GAA4244956.1"/>
    </source>
</evidence>
<comment type="caution">
    <text evidence="1">The sequence shown here is derived from an EMBL/GenBank/DDBJ whole genome shotgun (WGS) entry which is preliminary data.</text>
</comment>
<name>A0ABP8CYG3_9ACTN</name>
<evidence type="ECO:0000313" key="2">
    <source>
        <dbReference type="Proteomes" id="UP001500620"/>
    </source>
</evidence>
<dbReference type="EMBL" id="BAABAT010000002">
    <property type="protein sequence ID" value="GAA4244956.1"/>
    <property type="molecule type" value="Genomic_DNA"/>
</dbReference>